<dbReference type="EMBL" id="WTYY01000002">
    <property type="protein sequence ID" value="MXO87801.1"/>
    <property type="molecule type" value="Genomic_DNA"/>
</dbReference>
<keyword evidence="3" id="KW-1185">Reference proteome</keyword>
<evidence type="ECO:0000313" key="2">
    <source>
        <dbReference type="EMBL" id="MXO87801.1"/>
    </source>
</evidence>
<evidence type="ECO:0000256" key="1">
    <source>
        <dbReference type="SAM" id="SignalP"/>
    </source>
</evidence>
<reference evidence="2 3" key="1">
    <citation type="submission" date="2019-12" db="EMBL/GenBank/DDBJ databases">
        <title>Genomic-based taxomic classification of the family Erythrobacteraceae.</title>
        <authorList>
            <person name="Xu L."/>
        </authorList>
    </citation>
    <scope>NUCLEOTIDE SEQUENCE [LARGE SCALE GENOMIC DNA]</scope>
    <source>
        <strain evidence="2 3">JCM 16339</strain>
    </source>
</reference>
<dbReference type="SUPFAM" id="SSF55961">
    <property type="entry name" value="Bet v1-like"/>
    <property type="match status" value="1"/>
</dbReference>
<sequence>MRVILVGLAAIAAASPASADIVPSAGGGFASSNQAVVSADLATTWSMLVEPQNWWTHSWSGNSANLSLDPRAGGCFCEVIPAQDDRAPGSAEHMRVVMVMPGSTLRMVGALGPLQAEGLSGTLTVTLADTGEGTLITWDYVVGGQSRQSLEALAPVVDRVQAEFLGGLVAALGGPAPAP</sequence>
<name>A0A844ZH36_9SPHN</name>
<dbReference type="InterPro" id="IPR023393">
    <property type="entry name" value="START-like_dom_sf"/>
</dbReference>
<dbReference type="OrthoDB" id="5735475at2"/>
<protein>
    <submittedName>
        <fullName evidence="2">ATPase</fullName>
    </submittedName>
</protein>
<gene>
    <name evidence="2" type="ORF">GRI32_03510</name>
</gene>
<feature type="chain" id="PRO_5032340426" evidence="1">
    <location>
        <begin position="20"/>
        <end position="179"/>
    </location>
</feature>
<organism evidence="2 3">
    <name type="scientific">Alteraurantiacibacter aestuarii</name>
    <dbReference type="NCBI Taxonomy" id="650004"/>
    <lineage>
        <taxon>Bacteria</taxon>
        <taxon>Pseudomonadati</taxon>
        <taxon>Pseudomonadota</taxon>
        <taxon>Alphaproteobacteria</taxon>
        <taxon>Sphingomonadales</taxon>
        <taxon>Erythrobacteraceae</taxon>
        <taxon>Alteraurantiacibacter</taxon>
    </lineage>
</organism>
<keyword evidence="1" id="KW-0732">Signal</keyword>
<evidence type="ECO:0000313" key="3">
    <source>
        <dbReference type="Proteomes" id="UP000435243"/>
    </source>
</evidence>
<dbReference type="Proteomes" id="UP000435243">
    <property type="component" value="Unassembled WGS sequence"/>
</dbReference>
<dbReference type="AlphaFoldDB" id="A0A844ZH36"/>
<feature type="signal peptide" evidence="1">
    <location>
        <begin position="1"/>
        <end position="19"/>
    </location>
</feature>
<comment type="caution">
    <text evidence="2">The sequence shown here is derived from an EMBL/GenBank/DDBJ whole genome shotgun (WGS) entry which is preliminary data.</text>
</comment>
<accession>A0A844ZH36</accession>
<dbReference type="RefSeq" id="WP_160589753.1">
    <property type="nucleotide sequence ID" value="NZ_BAAAFP010000002.1"/>
</dbReference>
<dbReference type="Gene3D" id="3.30.530.20">
    <property type="match status" value="1"/>
</dbReference>
<proteinExistence type="predicted"/>